<name>A0A1M6MEQ4_9PROT</name>
<organism evidence="1 2">
    <name type="scientific">Muricoccus roseus</name>
    <dbReference type="NCBI Taxonomy" id="198092"/>
    <lineage>
        <taxon>Bacteria</taxon>
        <taxon>Pseudomonadati</taxon>
        <taxon>Pseudomonadota</taxon>
        <taxon>Alphaproteobacteria</taxon>
        <taxon>Acetobacterales</taxon>
        <taxon>Roseomonadaceae</taxon>
        <taxon>Muricoccus</taxon>
    </lineage>
</organism>
<gene>
    <name evidence="1" type="ORF">SAMN02745194_03464</name>
</gene>
<evidence type="ECO:0000313" key="2">
    <source>
        <dbReference type="Proteomes" id="UP000184387"/>
    </source>
</evidence>
<dbReference type="STRING" id="198092.SAMN02745194_03464"/>
<dbReference type="Pfam" id="PF06187">
    <property type="entry name" value="DUF993"/>
    <property type="match status" value="1"/>
</dbReference>
<dbReference type="RefSeq" id="WP_073136984.1">
    <property type="nucleotide sequence ID" value="NZ_FQZF01000021.1"/>
</dbReference>
<evidence type="ECO:0008006" key="3">
    <source>
        <dbReference type="Google" id="ProtNLM"/>
    </source>
</evidence>
<dbReference type="InterPro" id="IPR013785">
    <property type="entry name" value="Aldolase_TIM"/>
</dbReference>
<protein>
    <recommendedName>
        <fullName evidence="3">Dihydrodipicolinate synthase/N-acetylneuraminate lyase</fullName>
    </recommendedName>
</protein>
<dbReference type="EMBL" id="FQZF01000021">
    <property type="protein sequence ID" value="SHJ81955.1"/>
    <property type="molecule type" value="Genomic_DNA"/>
</dbReference>
<keyword evidence="2" id="KW-1185">Reference proteome</keyword>
<accession>A0A1M6MEQ4</accession>
<dbReference type="Gene3D" id="3.20.20.70">
    <property type="entry name" value="Aldolase class I"/>
    <property type="match status" value="1"/>
</dbReference>
<sequence length="386" mass="42212">MATLTLPTASGALESYTTGAPGQFAVAKPPYPRIAYAAAHVVADPLAEQDPWLDAKVDWDRTIAFRRHLWSLGLGVAEAMDTAQRGMGLDWNGAQELIRRSLDAAKDFPNAFMASGAGTDHLMPGPDVTVDDVIRAYEEQCEAVEGMGGRIILMASRALAKAAKSPEDYVRVYDRVLSGVKEPVIIHWLGEMFDPALEGYWGHHDHMKAMEVALEVIASHADKVDGVKISLLDDQKEISMRRRLPKGVRMYTGDDFNYAELIAGDAEGHSDALLGIFDPIAPAVGGALAALSRNDLSTFHEILAPTVPLSRHIFKAPTRFYKTGVVFMAWLNGHQDHFVMVGGQQSTRSIQHFSELFRLADRAGLLSDLDRAVTRMRSLLALHGVA</sequence>
<reference evidence="1 2" key="1">
    <citation type="submission" date="2016-11" db="EMBL/GenBank/DDBJ databases">
        <authorList>
            <person name="Jaros S."/>
            <person name="Januszkiewicz K."/>
            <person name="Wedrychowicz H."/>
        </authorList>
    </citation>
    <scope>NUCLEOTIDE SEQUENCE [LARGE SCALE GENOMIC DNA]</scope>
    <source>
        <strain evidence="1 2">DSM 14916</strain>
    </source>
</reference>
<dbReference type="InterPro" id="IPR009334">
    <property type="entry name" value="DUF993"/>
</dbReference>
<dbReference type="OrthoDB" id="9805272at2"/>
<dbReference type="SUPFAM" id="SSF51569">
    <property type="entry name" value="Aldolase"/>
    <property type="match status" value="1"/>
</dbReference>
<evidence type="ECO:0000313" key="1">
    <source>
        <dbReference type="EMBL" id="SHJ81955.1"/>
    </source>
</evidence>
<proteinExistence type="predicted"/>
<dbReference type="AlphaFoldDB" id="A0A1M6MEQ4"/>
<dbReference type="Proteomes" id="UP000184387">
    <property type="component" value="Unassembled WGS sequence"/>
</dbReference>